<protein>
    <submittedName>
        <fullName evidence="1">Uncharacterized protein</fullName>
    </submittedName>
</protein>
<name>A0A6C0AL12_9ZZZZ</name>
<organism evidence="1">
    <name type="scientific">viral metagenome</name>
    <dbReference type="NCBI Taxonomy" id="1070528"/>
    <lineage>
        <taxon>unclassified sequences</taxon>
        <taxon>metagenomes</taxon>
        <taxon>organismal metagenomes</taxon>
    </lineage>
</organism>
<accession>A0A6C0AL12</accession>
<evidence type="ECO:0000313" key="1">
    <source>
        <dbReference type="EMBL" id="QHS80130.1"/>
    </source>
</evidence>
<sequence length="155" mass="18810">MYITVDPTQLDMNNIIVSERNINNIMENAFFYRIFYSDENMNSNGIFIYFSLTNIKIEKYFNKIKCYFLDNQNNIIINKIKNIEKEILEKFGDFHLKKKIPTYRIEEQIENKYIKLYSDTIETERKENIKLILKISGIWENDNKYGITFRFLLLQ</sequence>
<reference evidence="1" key="1">
    <citation type="journal article" date="2020" name="Nature">
        <title>Giant virus diversity and host interactions through global metagenomics.</title>
        <authorList>
            <person name="Schulz F."/>
            <person name="Roux S."/>
            <person name="Paez-Espino D."/>
            <person name="Jungbluth S."/>
            <person name="Walsh D.A."/>
            <person name="Denef V.J."/>
            <person name="McMahon K.D."/>
            <person name="Konstantinidis K.T."/>
            <person name="Eloe-Fadrosh E.A."/>
            <person name="Kyrpides N.C."/>
            <person name="Woyke T."/>
        </authorList>
    </citation>
    <scope>NUCLEOTIDE SEQUENCE</scope>
    <source>
        <strain evidence="1">GVMAG-S-1039698-54</strain>
    </source>
</reference>
<dbReference type="AlphaFoldDB" id="A0A6C0AL12"/>
<proteinExistence type="predicted"/>
<dbReference type="EMBL" id="MN740675">
    <property type="protein sequence ID" value="QHS80130.1"/>
    <property type="molecule type" value="Genomic_DNA"/>
</dbReference>